<sequence length="303" mass="33784">MTNAPASLPLPLPTARDAAPLAAAITRAASAQSYYTIRLLADRDRTADAYRAYAYFRWADDRVDDPTTAPADRLAFLNRQRALLEAGYRGRMPGDLCPEEQLLAELIAGDDEANSGLQTYLRHMMAVMAFDVARRGRLISAAELAEYERLLATAVMEALLHFIGHGSDAPVNEARYAAVRGACVVHMLRDLVEDVGNGYVNVPAEYLAARGVTVIDPDDPAIRDWARRRVALARDCFREGRAYIGQLRNRRLRLAGYAYVARFEYVARLIERDGYRLRAEYPERKSAASALWLAGRTLSSLFQ</sequence>
<proteinExistence type="predicted"/>
<dbReference type="RefSeq" id="WP_095045062.1">
    <property type="nucleotide sequence ID" value="NZ_LN890656.1"/>
</dbReference>
<dbReference type="EMBL" id="LN890656">
    <property type="protein sequence ID" value="CUS05684.1"/>
    <property type="molecule type" value="Genomic_DNA"/>
</dbReference>
<dbReference type="Proteomes" id="UP000215027">
    <property type="component" value="Chromosome II"/>
</dbReference>
<evidence type="ECO:0000313" key="2">
    <source>
        <dbReference type="Proteomes" id="UP000215027"/>
    </source>
</evidence>
<dbReference type="InterPro" id="IPR002060">
    <property type="entry name" value="Squ/phyt_synthse"/>
</dbReference>
<dbReference type="EC" id="2.5.1.32" evidence="1"/>
<accession>A0A160T6N4</accession>
<reference evidence="1" key="1">
    <citation type="submission" date="2016-01" db="EMBL/GenBank/DDBJ databases">
        <authorList>
            <person name="Mcilroy J.S."/>
            <person name="Karst M S."/>
            <person name="Albertsen M."/>
        </authorList>
    </citation>
    <scope>NUCLEOTIDE SEQUENCE</scope>
    <source>
        <strain evidence="1">Cfx-K</strain>
    </source>
</reference>
<organism evidence="1 2">
    <name type="scientific">Candidatus Promineifilum breve</name>
    <dbReference type="NCBI Taxonomy" id="1806508"/>
    <lineage>
        <taxon>Bacteria</taxon>
        <taxon>Bacillati</taxon>
        <taxon>Chloroflexota</taxon>
        <taxon>Ardenticatenia</taxon>
        <taxon>Candidatus Promineifilales</taxon>
        <taxon>Candidatus Promineifilaceae</taxon>
        <taxon>Candidatus Promineifilum</taxon>
    </lineage>
</organism>
<dbReference type="InterPro" id="IPR008949">
    <property type="entry name" value="Isoprenoid_synthase_dom_sf"/>
</dbReference>
<dbReference type="KEGG" id="pbf:CFX0092_B0150"/>
<keyword evidence="2" id="KW-1185">Reference proteome</keyword>
<dbReference type="Pfam" id="PF00494">
    <property type="entry name" value="SQS_PSY"/>
    <property type="match status" value="1"/>
</dbReference>
<keyword evidence="1" id="KW-0808">Transferase</keyword>
<dbReference type="GO" id="GO:0016740">
    <property type="term" value="F:transferase activity"/>
    <property type="evidence" value="ECO:0007669"/>
    <property type="project" value="UniProtKB-KW"/>
</dbReference>
<gene>
    <name evidence="1" type="ORF">CFX0092_B0150</name>
</gene>
<name>A0A160T6N4_9CHLR</name>
<dbReference type="OrthoDB" id="9787280at2"/>
<dbReference type="SUPFAM" id="SSF48576">
    <property type="entry name" value="Terpenoid synthases"/>
    <property type="match status" value="1"/>
</dbReference>
<evidence type="ECO:0000313" key="1">
    <source>
        <dbReference type="EMBL" id="CUS05684.1"/>
    </source>
</evidence>
<dbReference type="AlphaFoldDB" id="A0A160T6N4"/>
<dbReference type="Gene3D" id="1.10.600.10">
    <property type="entry name" value="Farnesyl Diphosphate Synthase"/>
    <property type="match status" value="1"/>
</dbReference>
<protein>
    <submittedName>
        <fullName evidence="1">15-cis-phytoene synthase</fullName>
        <ecNumber evidence="1">2.5.1.32</ecNumber>
    </submittedName>
</protein>